<comment type="pathway">
    <text evidence="2 10">Glycolipid biosynthesis; glycosylphosphatidylinositol-anchor biosynthesis.</text>
</comment>
<feature type="chain" id="PRO_5043098130" description="Phosphatidylinositol-glycan biosynthesis class X protein" evidence="10">
    <location>
        <begin position="24"/>
        <end position="235"/>
    </location>
</feature>
<evidence type="ECO:0000256" key="4">
    <source>
        <dbReference type="ARBA" id="ARBA00022502"/>
    </source>
</evidence>
<feature type="transmembrane region" description="Helical" evidence="10">
    <location>
        <begin position="209"/>
        <end position="229"/>
    </location>
</feature>
<feature type="non-terminal residue" evidence="11">
    <location>
        <position position="1"/>
    </location>
</feature>
<comment type="function">
    <text evidence="10">Stabilizing subunit of the glycosylphosphatidylinositol-mannosyltransferase I complex which catalyzes the transfer of the first mannose, via an alpha-1,4 bond from a dolichol-phosphate-mannose (Dol-P-Man) to the glucosaminyl acyl phosphatidylinositol (GlcN-(acyl)PI) intermediate to generate alpha-D-Man-(1-&gt;4)-alpha-D-GlcN-(1-&gt;6)-(1-radyl,2-acyl-sn-glycero-3-phospho)-2-acyl-inositol and participates in the sixth step of the glycosylphosphatidylinositol-anchor biosynthesis. Probably acts by stabilizing the mannosyltransferase PIGM.</text>
</comment>
<evidence type="ECO:0000256" key="10">
    <source>
        <dbReference type="RuleBase" id="RU366056"/>
    </source>
</evidence>
<dbReference type="InterPro" id="IPR040039">
    <property type="entry name" value="PIGX"/>
</dbReference>
<comment type="subcellular location">
    <subcellularLocation>
        <location evidence="1 10">Endoplasmic reticulum membrane</location>
        <topology evidence="1 10">Single-pass membrane protein</topology>
    </subcellularLocation>
</comment>
<keyword evidence="9" id="KW-0325">Glycoprotein</keyword>
<keyword evidence="4 10" id="KW-0337">GPI-anchor biosynthesis</keyword>
<evidence type="ECO:0000256" key="5">
    <source>
        <dbReference type="ARBA" id="ARBA00022692"/>
    </source>
</evidence>
<evidence type="ECO:0000256" key="2">
    <source>
        <dbReference type="ARBA" id="ARBA00004687"/>
    </source>
</evidence>
<dbReference type="AlphaFoldDB" id="A0AAV5WH27"/>
<proteinExistence type="inferred from homology"/>
<keyword evidence="12" id="KW-1185">Reference proteome</keyword>
<evidence type="ECO:0000256" key="1">
    <source>
        <dbReference type="ARBA" id="ARBA00004389"/>
    </source>
</evidence>
<dbReference type="PANTHER" id="PTHR28650:SF1">
    <property type="entry name" value="PHOSPHATIDYLINOSITOL-GLYCAN BIOSYNTHESIS CLASS X PROTEIN"/>
    <property type="match status" value="1"/>
</dbReference>
<protein>
    <recommendedName>
        <fullName evidence="10">Phosphatidylinositol-glycan biosynthesis class X protein</fullName>
    </recommendedName>
</protein>
<comment type="similarity">
    <text evidence="3 10">Belongs to the PIGX family.</text>
</comment>
<comment type="caution">
    <text evidence="11">The sequence shown here is derived from an EMBL/GenBank/DDBJ whole genome shotgun (WGS) entry which is preliminary data.</text>
</comment>
<keyword evidence="5 10" id="KW-0812">Transmembrane</keyword>
<dbReference type="GO" id="GO:0006506">
    <property type="term" value="P:GPI anchor biosynthetic process"/>
    <property type="evidence" value="ECO:0007669"/>
    <property type="project" value="UniProtKB-KW"/>
</dbReference>
<dbReference type="Pfam" id="PF08320">
    <property type="entry name" value="PIG-X"/>
    <property type="match status" value="1"/>
</dbReference>
<accession>A0AAV5WH27</accession>
<evidence type="ECO:0000256" key="9">
    <source>
        <dbReference type="ARBA" id="ARBA00023180"/>
    </source>
</evidence>
<name>A0AAV5WH27_9BILA</name>
<reference evidence="11" key="1">
    <citation type="submission" date="2023-10" db="EMBL/GenBank/DDBJ databases">
        <title>Genome assembly of Pristionchus species.</title>
        <authorList>
            <person name="Yoshida K."/>
            <person name="Sommer R.J."/>
        </authorList>
    </citation>
    <scope>NUCLEOTIDE SEQUENCE</scope>
    <source>
        <strain evidence="11">RS5133</strain>
    </source>
</reference>
<evidence type="ECO:0000256" key="8">
    <source>
        <dbReference type="ARBA" id="ARBA00023136"/>
    </source>
</evidence>
<organism evidence="11 12">
    <name type="scientific">Pristionchus fissidentatus</name>
    <dbReference type="NCBI Taxonomy" id="1538716"/>
    <lineage>
        <taxon>Eukaryota</taxon>
        <taxon>Metazoa</taxon>
        <taxon>Ecdysozoa</taxon>
        <taxon>Nematoda</taxon>
        <taxon>Chromadorea</taxon>
        <taxon>Rhabditida</taxon>
        <taxon>Rhabditina</taxon>
        <taxon>Diplogasteromorpha</taxon>
        <taxon>Diplogasteroidea</taxon>
        <taxon>Neodiplogasteridae</taxon>
        <taxon>Pristionchus</taxon>
    </lineage>
</organism>
<dbReference type="SMART" id="SM00780">
    <property type="entry name" value="PIG-X"/>
    <property type="match status" value="1"/>
</dbReference>
<evidence type="ECO:0000313" key="12">
    <source>
        <dbReference type="Proteomes" id="UP001432322"/>
    </source>
</evidence>
<keyword evidence="7 10" id="KW-1133">Transmembrane helix</keyword>
<dbReference type="GO" id="GO:0005789">
    <property type="term" value="C:endoplasmic reticulum membrane"/>
    <property type="evidence" value="ECO:0007669"/>
    <property type="project" value="UniProtKB-SubCell"/>
</dbReference>
<feature type="signal peptide" evidence="10">
    <location>
        <begin position="1"/>
        <end position="23"/>
    </location>
</feature>
<evidence type="ECO:0000256" key="3">
    <source>
        <dbReference type="ARBA" id="ARBA00010345"/>
    </source>
</evidence>
<dbReference type="InterPro" id="IPR013233">
    <property type="entry name" value="PIG-X/PBN1"/>
</dbReference>
<keyword evidence="6 10" id="KW-0256">Endoplasmic reticulum</keyword>
<keyword evidence="8 10" id="KW-0472">Membrane</keyword>
<dbReference type="Proteomes" id="UP001432322">
    <property type="component" value="Unassembled WGS sequence"/>
</dbReference>
<gene>
    <name evidence="11" type="ORF">PFISCL1PPCAC_22873</name>
</gene>
<evidence type="ECO:0000256" key="7">
    <source>
        <dbReference type="ARBA" id="ARBA00022989"/>
    </source>
</evidence>
<evidence type="ECO:0000313" key="11">
    <source>
        <dbReference type="EMBL" id="GMT31576.1"/>
    </source>
</evidence>
<keyword evidence="10" id="KW-0732">Signal</keyword>
<dbReference type="EMBL" id="BTSY01000006">
    <property type="protein sequence ID" value="GMT31576.1"/>
    <property type="molecule type" value="Genomic_DNA"/>
</dbReference>
<sequence length="235" mass="26224">QMGFTSRGLSIGVIYSLILLISSEECLWIQKMTKRDVKMNVVGEGLHRNLLVSAHLESNERFVECRLLYSLRVPQGMYFDSDNVNSSLPNHAMYSRHYFDVEAPAKDSKEVQISIVSTRMKRKQFIITDHFSVPIHVRYHSPDAAGAATVHPPRLLIDCPADYRIHSLQHCPTASAKSVRSLAEKWVIIDPLTVSAPVTVSIPTGNRSMLPTVVTVTFAVVACSLLFLAKSLFIS</sequence>
<evidence type="ECO:0000256" key="6">
    <source>
        <dbReference type="ARBA" id="ARBA00022824"/>
    </source>
</evidence>
<dbReference type="PANTHER" id="PTHR28650">
    <property type="entry name" value="PHOSPHATIDYLINOSITOL-GLYCAN BIOSYNTHESIS CLASS X PROTEIN"/>
    <property type="match status" value="1"/>
</dbReference>